<name>A0AAD7EL45_9AGAR</name>
<proteinExistence type="predicted"/>
<organism evidence="1 2">
    <name type="scientific">Mycena albidolilacea</name>
    <dbReference type="NCBI Taxonomy" id="1033008"/>
    <lineage>
        <taxon>Eukaryota</taxon>
        <taxon>Fungi</taxon>
        <taxon>Dikarya</taxon>
        <taxon>Basidiomycota</taxon>
        <taxon>Agaricomycotina</taxon>
        <taxon>Agaricomycetes</taxon>
        <taxon>Agaricomycetidae</taxon>
        <taxon>Agaricales</taxon>
        <taxon>Marasmiineae</taxon>
        <taxon>Mycenaceae</taxon>
        <taxon>Mycena</taxon>
    </lineage>
</organism>
<evidence type="ECO:0000313" key="1">
    <source>
        <dbReference type="EMBL" id="KAJ7336397.1"/>
    </source>
</evidence>
<accession>A0AAD7EL45</accession>
<sequence length="529" mass="58335">MASIDLDIQNDPSPLKQAEWLKKSKTLLIYINNANHLQKYQPLATKAEHDPATSKNDGFATRPLEILPKFAQPSSGNHALNPGYTIPPYFWGESFSKAQLATFPTHPGYVEERSLIGDGSFPFLQSLIEEALETVTPNEAPQKNTVTTARLRLNVLFGACWLNFLLGAYDPRTLYSNCCCDIGFYYEHGYDRAFPQFEGLFRAAGADAHSRTTWGGAARREGVQLGLTYISAKVALEEAAKARVGDRSAVFDRRTAQVVCVAECSMMGLAAETIWRGFDPAAVHADMVFSSPRTDVVDVGSDLINSEVCNSFLNTADLGGAEGGVVTEEALRRVYDAFAHTGARTLTERWAEPTALMNAQLYVWHILNDRHMFLRRAVLGFSKVRIQAQRYQGQADFEEAFDEGLHTTGFSRPLKHGCDGGDPCDAVTRCLLNARASEQLAELWSCLVSQLLSYISAGVVDDVQEEELCLRLAEALAKAYSQGLVLEMSWLTAHASHHAWQVNYLMEAAMWGSLLDGGALNGKLDRFEG</sequence>
<evidence type="ECO:0000313" key="2">
    <source>
        <dbReference type="Proteomes" id="UP001218218"/>
    </source>
</evidence>
<protein>
    <submittedName>
        <fullName evidence="1">Uncharacterized protein</fullName>
    </submittedName>
</protein>
<comment type="caution">
    <text evidence="1">The sequence shown here is derived from an EMBL/GenBank/DDBJ whole genome shotgun (WGS) entry which is preliminary data.</text>
</comment>
<gene>
    <name evidence="1" type="ORF">DFH08DRAFT_878672</name>
</gene>
<dbReference type="Proteomes" id="UP001218218">
    <property type="component" value="Unassembled WGS sequence"/>
</dbReference>
<reference evidence="1" key="1">
    <citation type="submission" date="2023-03" db="EMBL/GenBank/DDBJ databases">
        <title>Massive genome expansion in bonnet fungi (Mycena s.s.) driven by repeated elements and novel gene families across ecological guilds.</title>
        <authorList>
            <consortium name="Lawrence Berkeley National Laboratory"/>
            <person name="Harder C.B."/>
            <person name="Miyauchi S."/>
            <person name="Viragh M."/>
            <person name="Kuo A."/>
            <person name="Thoen E."/>
            <person name="Andreopoulos B."/>
            <person name="Lu D."/>
            <person name="Skrede I."/>
            <person name="Drula E."/>
            <person name="Henrissat B."/>
            <person name="Morin E."/>
            <person name="Kohler A."/>
            <person name="Barry K."/>
            <person name="LaButti K."/>
            <person name="Morin E."/>
            <person name="Salamov A."/>
            <person name="Lipzen A."/>
            <person name="Mereny Z."/>
            <person name="Hegedus B."/>
            <person name="Baldrian P."/>
            <person name="Stursova M."/>
            <person name="Weitz H."/>
            <person name="Taylor A."/>
            <person name="Grigoriev I.V."/>
            <person name="Nagy L.G."/>
            <person name="Martin F."/>
            <person name="Kauserud H."/>
        </authorList>
    </citation>
    <scope>NUCLEOTIDE SEQUENCE</scope>
    <source>
        <strain evidence="1">CBHHK002</strain>
    </source>
</reference>
<keyword evidence="2" id="KW-1185">Reference proteome</keyword>
<dbReference type="AlphaFoldDB" id="A0AAD7EL45"/>
<dbReference type="EMBL" id="JARIHO010000031">
    <property type="protein sequence ID" value="KAJ7336397.1"/>
    <property type="molecule type" value="Genomic_DNA"/>
</dbReference>